<dbReference type="AlphaFoldDB" id="A0A6A4JQB1"/>
<evidence type="ECO:0000256" key="2">
    <source>
        <dbReference type="SAM" id="MobiDB-lite"/>
    </source>
</evidence>
<reference evidence="3" key="1">
    <citation type="journal article" date="2021" name="Mol. Ecol. Resour.">
        <title>Apolygus lucorum genome provides insights into omnivorousness and mesophyll feeding.</title>
        <authorList>
            <person name="Liu Y."/>
            <person name="Liu H."/>
            <person name="Wang H."/>
            <person name="Huang T."/>
            <person name="Liu B."/>
            <person name="Yang B."/>
            <person name="Yin L."/>
            <person name="Li B."/>
            <person name="Zhang Y."/>
            <person name="Zhang S."/>
            <person name="Jiang F."/>
            <person name="Zhang X."/>
            <person name="Ren Y."/>
            <person name="Wang B."/>
            <person name="Wang S."/>
            <person name="Lu Y."/>
            <person name="Wu K."/>
            <person name="Fan W."/>
            <person name="Wang G."/>
        </authorList>
    </citation>
    <scope>NUCLEOTIDE SEQUENCE</scope>
    <source>
        <strain evidence="3">12Hb</strain>
    </source>
</reference>
<evidence type="ECO:0008006" key="5">
    <source>
        <dbReference type="Google" id="ProtNLM"/>
    </source>
</evidence>
<dbReference type="PROSITE" id="PS51029">
    <property type="entry name" value="MADF"/>
    <property type="match status" value="1"/>
</dbReference>
<comment type="subcellular location">
    <subcellularLocation>
        <location evidence="1">Nucleus</location>
    </subcellularLocation>
</comment>
<protein>
    <recommendedName>
        <fullName evidence="5">MADF domain-containing protein</fullName>
    </recommendedName>
</protein>
<dbReference type="GO" id="GO:0003677">
    <property type="term" value="F:DNA binding"/>
    <property type="evidence" value="ECO:0007669"/>
    <property type="project" value="InterPro"/>
</dbReference>
<sequence>MEALILNVRKHRVLWDKADIHYKQKRKVDAAWRAVAAEMGFSKEDAKSKWKNLRDTFIRELKKVSPRTGDSSETGLYHGKWAYFDMMTFLIGGTQNIQRPVDWELVNDASQVSEGQNAETSTFSPPSLIVKCEPYLHEAEGEESGETTDTNPAVALPTTTSGLNPPTKKKIRTQEPNEFERTKQPEDYDLDFFKSLIPYMSKLKDKQKLRVRNEIQNIILRELPDE</sequence>
<comment type="caution">
    <text evidence="3">The sequence shown here is derived from an EMBL/GenBank/DDBJ whole genome shotgun (WGS) entry which is preliminary data.</text>
</comment>
<evidence type="ECO:0000313" key="4">
    <source>
        <dbReference type="Proteomes" id="UP000466442"/>
    </source>
</evidence>
<organism evidence="3 4">
    <name type="scientific">Apolygus lucorum</name>
    <name type="common">Small green plant bug</name>
    <name type="synonym">Lygocoris lucorum</name>
    <dbReference type="NCBI Taxonomy" id="248454"/>
    <lineage>
        <taxon>Eukaryota</taxon>
        <taxon>Metazoa</taxon>
        <taxon>Ecdysozoa</taxon>
        <taxon>Arthropoda</taxon>
        <taxon>Hexapoda</taxon>
        <taxon>Insecta</taxon>
        <taxon>Pterygota</taxon>
        <taxon>Neoptera</taxon>
        <taxon>Paraneoptera</taxon>
        <taxon>Hemiptera</taxon>
        <taxon>Heteroptera</taxon>
        <taxon>Panheteroptera</taxon>
        <taxon>Cimicomorpha</taxon>
        <taxon>Miridae</taxon>
        <taxon>Mirini</taxon>
        <taxon>Apolygus</taxon>
    </lineage>
</organism>
<dbReference type="InterPro" id="IPR004210">
    <property type="entry name" value="BESS_motif"/>
</dbReference>
<dbReference type="InterPro" id="IPR006578">
    <property type="entry name" value="MADF-dom"/>
</dbReference>
<dbReference type="PANTHER" id="PTHR12243">
    <property type="entry name" value="MADF DOMAIN TRANSCRIPTION FACTOR"/>
    <property type="match status" value="1"/>
</dbReference>
<dbReference type="Proteomes" id="UP000466442">
    <property type="component" value="Unassembled WGS sequence"/>
</dbReference>
<feature type="region of interest" description="Disordered" evidence="2">
    <location>
        <begin position="140"/>
        <end position="184"/>
    </location>
</feature>
<feature type="compositionally biased region" description="Polar residues" evidence="2">
    <location>
        <begin position="147"/>
        <end position="164"/>
    </location>
</feature>
<gene>
    <name evidence="3" type="ORF">GE061_011128</name>
</gene>
<keyword evidence="4" id="KW-1185">Reference proteome</keyword>
<dbReference type="Pfam" id="PF10545">
    <property type="entry name" value="MADF_DNA_bdg"/>
    <property type="match status" value="1"/>
</dbReference>
<name>A0A6A4JQB1_APOLU</name>
<accession>A0A6A4JQB1</accession>
<dbReference type="Pfam" id="PF02944">
    <property type="entry name" value="BESS"/>
    <property type="match status" value="1"/>
</dbReference>
<dbReference type="PROSITE" id="PS51031">
    <property type="entry name" value="BESS"/>
    <property type="match status" value="1"/>
</dbReference>
<dbReference type="InterPro" id="IPR039353">
    <property type="entry name" value="TF_Adf1"/>
</dbReference>
<proteinExistence type="predicted"/>
<evidence type="ECO:0000256" key="1">
    <source>
        <dbReference type="PROSITE-ProRule" id="PRU00371"/>
    </source>
</evidence>
<dbReference type="EMBL" id="WIXP02000003">
    <property type="protein sequence ID" value="KAF6213409.1"/>
    <property type="molecule type" value="Genomic_DNA"/>
</dbReference>
<feature type="compositionally biased region" description="Basic and acidic residues" evidence="2">
    <location>
        <begin position="172"/>
        <end position="184"/>
    </location>
</feature>
<dbReference type="PANTHER" id="PTHR12243:SF67">
    <property type="entry name" value="COREPRESSOR OF PANGOLIN, ISOFORM A-RELATED"/>
    <property type="match status" value="1"/>
</dbReference>
<keyword evidence="1" id="KW-0539">Nucleus</keyword>
<dbReference type="GO" id="GO:0005634">
    <property type="term" value="C:nucleus"/>
    <property type="evidence" value="ECO:0007669"/>
    <property type="project" value="UniProtKB-SubCell"/>
</dbReference>
<dbReference type="SMART" id="SM00595">
    <property type="entry name" value="MADF"/>
    <property type="match status" value="1"/>
</dbReference>
<dbReference type="OrthoDB" id="6614169at2759"/>
<evidence type="ECO:0000313" key="3">
    <source>
        <dbReference type="EMBL" id="KAF6213409.1"/>
    </source>
</evidence>